<keyword evidence="1" id="KW-0175">Coiled coil</keyword>
<keyword evidence="4" id="KW-0347">Helicase</keyword>
<dbReference type="Gene3D" id="3.40.50.150">
    <property type="entry name" value="Vaccinia Virus protein VP39"/>
    <property type="match status" value="1"/>
</dbReference>
<dbReference type="Pfam" id="PF04851">
    <property type="entry name" value="ResIII"/>
    <property type="match status" value="1"/>
</dbReference>
<dbReference type="SMART" id="SM00490">
    <property type="entry name" value="HELICc"/>
    <property type="match status" value="1"/>
</dbReference>
<name>A0A510KJX5_9FUSO</name>
<gene>
    <name evidence="4" type="ORF">JMUB3934_1551</name>
</gene>
<dbReference type="SUPFAM" id="SSF53335">
    <property type="entry name" value="S-adenosyl-L-methionine-dependent methyltransferases"/>
    <property type="match status" value="1"/>
</dbReference>
<feature type="region of interest" description="Disordered" evidence="2">
    <location>
        <begin position="2111"/>
        <end position="2135"/>
    </location>
</feature>
<dbReference type="GO" id="GO:0004386">
    <property type="term" value="F:helicase activity"/>
    <property type="evidence" value="ECO:0007669"/>
    <property type="project" value="UniProtKB-KW"/>
</dbReference>
<feature type="compositionally biased region" description="Basic and acidic residues" evidence="2">
    <location>
        <begin position="2125"/>
        <end position="2135"/>
    </location>
</feature>
<dbReference type="GO" id="GO:0006304">
    <property type="term" value="P:DNA modification"/>
    <property type="evidence" value="ECO:0007669"/>
    <property type="project" value="InterPro"/>
</dbReference>
<reference evidence="4 5" key="1">
    <citation type="submission" date="2019-07" db="EMBL/GenBank/DDBJ databases">
        <title>Complete Genome Sequence of Leptotrichia wadei Strain JMUB3934.</title>
        <authorList>
            <person name="Watanabe S."/>
            <person name="Cui L."/>
        </authorList>
    </citation>
    <scope>NUCLEOTIDE SEQUENCE [LARGE SCALE GENOMIC DNA]</scope>
    <source>
        <strain evidence="4 5">JMUB3934</strain>
    </source>
</reference>
<dbReference type="GO" id="GO:0005524">
    <property type="term" value="F:ATP binding"/>
    <property type="evidence" value="ECO:0007669"/>
    <property type="project" value="InterPro"/>
</dbReference>
<sequence>MGYKIQNVLENAHKKINEDFSEYINYLHVVGNNYKYSALDQLNIFFIRPEAVACAEYDFWKENFNRVVERNQKGIPVYNIRNGEKNVRYIFDVTQTVSLDKRNDEKPKLWEFNNRTHKDVFERMTGKSDFEEAQMELINQTMLENSKLDTFNYKDTEVLESFIKKSVLIALDQRMGINKKDIFNEKEKEIYSLFSDFRTMELISLEISNVAKKVLIKVSKEIQKINNEKTLEQNSKIGYEIENEKNEEELEYAEKDDRRERISDRERDIYSSSEANILRTDGRDLQNDIAGQKISSVSSEFGGRRNRLEHAQLLGTSENEISGTRERRIFEKSSNERRSYGTSAFNSEGSRKILGDRKTQNDENYGINRKIKRKRSNRMGRTYEQPTLFSQGNNLQSDNLQIENDNIITQKNIDDVLKSYSGAESIYNFFQDNSSKEDRIKYLKQEYGIGGFSIPDRGDFIDDAFYTSKNMKLYKNHFSANEVKVVLSWNKIEKRIQELIDENQYFIPEKETENIIENDEIIHPYADEENSKDNISKNFKITEKIQSERLLSSERLNNNIKAIKVLKNLKEREATDDEKITLSKYVGWGGLADVFDENKSGQWEEARNFLKENLTQEEYDNAKASTLTAFYTPKIVIDSIYKGIQQLGFEGGNILEPSCGVGNFIGNLPDELEKSKIYGVELDSISGNIAKKLYPESNIQVKGFEKTEFFNNSFDVVIGNVPFGDFKIMDREYEKQNFMIHDYFIAKSLDKVKKGGIMAFITSSGTFDKKDDSVRRYIGERAELLGAIRLPNDTFKGVAGTEVTSDIIFLKKRENINKEEQDWYSVKADSQGLVYNQYFVDNPDMVLGKMEEVNGRFGKTLTCMPKENSNLKDELEKAVGNIEGSYEKTLAEEKENVIAVENENYEVRNFSFFKKDNDIYFKENSEMILQDLSDRDKDKISKYIELTSSLRKVIQIQKDDETDDRLKIEQEKLNRIYDGFINKYGYLNSRANSRLFNEDSNYSLLSSIEIFDERGNFKKKGDIFSKRTIKQSKVIDRVDTPQEALILSISQKAKVDFEYMTNLTGMKKEELINSLKGEIFLDINQDFPQEFQYVTQDEYLSGNIREKIEYIDKFNSLSDEEKNGISPEILNFQKEKLQEVMPKPLEASEINVRIGATWVPKKYVKDFILETLKTPAYKSSYIKVHYSEYTSEWRIENKNIDNDNPLAVMTFGTERANAYKLIEDALNLRDTKIFDYETDSEGERIAILNKKETMLAGQKQDIIKQAFKDWIFRDLERRNELTEIYNEKFNSIRLREFDGSHLTFNGINPEIKLRLHQLNAVARTLYGGNTLLAHVVGAGKTFEMVASAMESKRLGLATKSMFVVPNHLTEQLGREFLELYQGANILVATKKDFEPKNRKRFIGRIATGEYDAVIIGHSQFEKIPMSKDYQQKHIQNEIDEIIQNIQTLKQENNQNFTVKQLEGTKKKLEVRLKKLNDDFKKDNVVTFEELGVDKLYVDEAHSFKNLFLYTKMRNVAGIGQTEALKSSDMFMKCRYMDEITGGKGVVFATGTPVSNTMSELYTMQRYLQYDELKKQGHQNFDSWASTFGETVTAIELSPEGNGYRTKTRFAKFYNLPELMNNVKQFADIQTADMLNLPTPEVEYKKVLTKPTEEQKLILESLSERAEEVRNRNVEPTEDNMLKITNDGKKLALDQRLVNEMLPDDKNSKVNACVENIYNIWKESIEKKSAQLVFSDMSTPKNDGSFNIYEDLKEKLINKGVPEEEIAFIHNANSEKQKDELFAKVRTGDVRILLGSTQKMGAGTNVQTKLIALHDLDVPWRPSDLEQRAGRIVRQGNENKKVEIYRYVTENTFDAYLWQTIENKQKFISQIMTSKTPVRVAEDVDESSLNYAEIKALATGNPLIKEKMDLDMEVNKLRMLEANYKSNLYRLEDKITKEYPAKISKMEKYIKNVKEDISKIEPKSDNEDKFTSIEINGTKIYDKKEAGEELLKAIKGTGISDEPQIIGSYRGFKLLSNFDFYEKKYKCVLENKEKYYTDFGKDSIGNITRMDNLLDKIPENLEKEEVRLENYREEFSNAKEEVNKPFEKADLLLEKIERLSEVNKLIEEGMKEKENSKKKVCVQNLENKEDKNRQKR</sequence>
<keyword evidence="4" id="KW-0067">ATP-binding</keyword>
<keyword evidence="4" id="KW-0378">Hydrolase</keyword>
<organism evidence="4 5">
    <name type="scientific">Leptotrichia wadei</name>
    <dbReference type="NCBI Taxonomy" id="157687"/>
    <lineage>
        <taxon>Bacteria</taxon>
        <taxon>Fusobacteriati</taxon>
        <taxon>Fusobacteriota</taxon>
        <taxon>Fusobacteriia</taxon>
        <taxon>Fusobacteriales</taxon>
        <taxon>Leptotrichiaceae</taxon>
        <taxon>Leptotrichia</taxon>
    </lineage>
</organism>
<dbReference type="InterPro" id="IPR029063">
    <property type="entry name" value="SAM-dependent_MTases_sf"/>
</dbReference>
<dbReference type="InterPro" id="IPR027417">
    <property type="entry name" value="P-loop_NTPase"/>
</dbReference>
<dbReference type="PANTHER" id="PTHR41313">
    <property type="entry name" value="ADENINE-SPECIFIC METHYLTRANSFERASE"/>
    <property type="match status" value="1"/>
</dbReference>
<dbReference type="EMBL" id="AP019835">
    <property type="protein sequence ID" value="BBM50253.1"/>
    <property type="molecule type" value="Genomic_DNA"/>
</dbReference>
<dbReference type="GO" id="GO:0003677">
    <property type="term" value="F:DNA binding"/>
    <property type="evidence" value="ECO:0007669"/>
    <property type="project" value="InterPro"/>
</dbReference>
<dbReference type="InterPro" id="IPR052933">
    <property type="entry name" value="DNA_Protect_Modify"/>
</dbReference>
<keyword evidence="4" id="KW-0547">Nucleotide-binding</keyword>
<dbReference type="Proteomes" id="UP000321501">
    <property type="component" value="Chromosome"/>
</dbReference>
<feature type="domain" description="Helicase C-terminal" evidence="3">
    <location>
        <begin position="1711"/>
        <end position="1883"/>
    </location>
</feature>
<dbReference type="PRINTS" id="PR00507">
    <property type="entry name" value="N12N6MTFRASE"/>
</dbReference>
<dbReference type="PANTHER" id="PTHR41313:SF1">
    <property type="entry name" value="DNA METHYLASE ADENINE-SPECIFIC DOMAIN-CONTAINING PROTEIN"/>
    <property type="match status" value="1"/>
</dbReference>
<dbReference type="InterPro" id="IPR001650">
    <property type="entry name" value="Helicase_C-like"/>
</dbReference>
<dbReference type="InterPro" id="IPR014001">
    <property type="entry name" value="Helicase_ATP-bd"/>
</dbReference>
<evidence type="ECO:0000256" key="2">
    <source>
        <dbReference type="SAM" id="MobiDB-lite"/>
    </source>
</evidence>
<dbReference type="Pfam" id="PF07669">
    <property type="entry name" value="Eco57I"/>
    <property type="match status" value="1"/>
</dbReference>
<dbReference type="InterPro" id="IPR006935">
    <property type="entry name" value="Helicase/UvrB_N"/>
</dbReference>
<protein>
    <submittedName>
        <fullName evidence="4">Helicase</fullName>
    </submittedName>
</protein>
<evidence type="ECO:0000256" key="1">
    <source>
        <dbReference type="SAM" id="Coils"/>
    </source>
</evidence>
<accession>A0A510KJX5</accession>
<evidence type="ECO:0000313" key="5">
    <source>
        <dbReference type="Proteomes" id="UP000321501"/>
    </source>
</evidence>
<dbReference type="GO" id="GO:0009007">
    <property type="term" value="F:site-specific DNA-methyltransferase (adenine-specific) activity"/>
    <property type="evidence" value="ECO:0007669"/>
    <property type="project" value="UniProtKB-EC"/>
</dbReference>
<dbReference type="InterPro" id="IPR011639">
    <property type="entry name" value="MethylTrfase_TaqI-like_dom"/>
</dbReference>
<dbReference type="SMART" id="SM00487">
    <property type="entry name" value="DEXDc"/>
    <property type="match status" value="1"/>
</dbReference>
<evidence type="ECO:0000313" key="4">
    <source>
        <dbReference type="EMBL" id="BBM50253.1"/>
    </source>
</evidence>
<proteinExistence type="predicted"/>
<dbReference type="Pfam" id="PF00271">
    <property type="entry name" value="Helicase_C"/>
    <property type="match status" value="1"/>
</dbReference>
<dbReference type="SUPFAM" id="SSF52540">
    <property type="entry name" value="P-loop containing nucleoside triphosphate hydrolases"/>
    <property type="match status" value="2"/>
</dbReference>
<dbReference type="PROSITE" id="PS51194">
    <property type="entry name" value="HELICASE_CTER"/>
    <property type="match status" value="1"/>
</dbReference>
<dbReference type="Gene3D" id="3.40.50.300">
    <property type="entry name" value="P-loop containing nucleotide triphosphate hydrolases"/>
    <property type="match status" value="2"/>
</dbReference>
<feature type="coiled-coil region" evidence="1">
    <location>
        <begin position="1431"/>
        <end position="1478"/>
    </location>
</feature>
<evidence type="ECO:0000259" key="3">
    <source>
        <dbReference type="PROSITE" id="PS51194"/>
    </source>
</evidence>
<dbReference type="GO" id="GO:0016787">
    <property type="term" value="F:hydrolase activity"/>
    <property type="evidence" value="ECO:0007669"/>
    <property type="project" value="InterPro"/>
</dbReference>